<protein>
    <recommendedName>
        <fullName evidence="9">Zn(2)-C6 fungal-type domain-containing protein</fullName>
    </recommendedName>
</protein>
<evidence type="ECO:0000256" key="8">
    <source>
        <dbReference type="SAM" id="MobiDB-lite"/>
    </source>
</evidence>
<dbReference type="SUPFAM" id="SSF57701">
    <property type="entry name" value="Zn2/Cys6 DNA-binding domain"/>
    <property type="match status" value="1"/>
</dbReference>
<dbReference type="EMBL" id="MSFL01000007">
    <property type="protein sequence ID" value="PWY86638.1"/>
    <property type="molecule type" value="Genomic_DNA"/>
</dbReference>
<dbReference type="GO" id="GO:0006351">
    <property type="term" value="P:DNA-templated transcription"/>
    <property type="evidence" value="ECO:0007669"/>
    <property type="project" value="InterPro"/>
</dbReference>
<evidence type="ECO:0000256" key="7">
    <source>
        <dbReference type="ARBA" id="ARBA00023242"/>
    </source>
</evidence>
<evidence type="ECO:0000256" key="1">
    <source>
        <dbReference type="ARBA" id="ARBA00004123"/>
    </source>
</evidence>
<evidence type="ECO:0000256" key="3">
    <source>
        <dbReference type="ARBA" id="ARBA00022833"/>
    </source>
</evidence>
<organism evidence="10 11">
    <name type="scientific">Aspergillus heteromorphus CBS 117.55</name>
    <dbReference type="NCBI Taxonomy" id="1448321"/>
    <lineage>
        <taxon>Eukaryota</taxon>
        <taxon>Fungi</taxon>
        <taxon>Dikarya</taxon>
        <taxon>Ascomycota</taxon>
        <taxon>Pezizomycotina</taxon>
        <taxon>Eurotiomycetes</taxon>
        <taxon>Eurotiomycetidae</taxon>
        <taxon>Eurotiales</taxon>
        <taxon>Aspergillaceae</taxon>
        <taxon>Aspergillus</taxon>
        <taxon>Aspergillus subgen. Circumdati</taxon>
    </lineage>
</organism>
<dbReference type="GO" id="GO:0005634">
    <property type="term" value="C:nucleus"/>
    <property type="evidence" value="ECO:0007669"/>
    <property type="project" value="UniProtKB-SubCell"/>
</dbReference>
<evidence type="ECO:0000256" key="4">
    <source>
        <dbReference type="ARBA" id="ARBA00023015"/>
    </source>
</evidence>
<dbReference type="PANTHER" id="PTHR31313">
    <property type="entry name" value="TY1 ENHANCER ACTIVATOR"/>
    <property type="match status" value="1"/>
</dbReference>
<evidence type="ECO:0000259" key="9">
    <source>
        <dbReference type="PROSITE" id="PS50048"/>
    </source>
</evidence>
<feature type="domain" description="Zn(2)-C6 fungal-type" evidence="9">
    <location>
        <begin position="16"/>
        <end position="46"/>
    </location>
</feature>
<dbReference type="InterPro" id="IPR001138">
    <property type="entry name" value="Zn2Cys6_DnaBD"/>
</dbReference>
<keyword evidence="7" id="KW-0539">Nucleus</keyword>
<keyword evidence="4" id="KW-0805">Transcription regulation</keyword>
<dbReference type="GO" id="GO:0008270">
    <property type="term" value="F:zinc ion binding"/>
    <property type="evidence" value="ECO:0007669"/>
    <property type="project" value="InterPro"/>
</dbReference>
<dbReference type="STRING" id="1448321.A0A317WNX8"/>
<proteinExistence type="predicted"/>
<evidence type="ECO:0000256" key="2">
    <source>
        <dbReference type="ARBA" id="ARBA00022723"/>
    </source>
</evidence>
<dbReference type="SMART" id="SM00066">
    <property type="entry name" value="GAL4"/>
    <property type="match status" value="1"/>
</dbReference>
<evidence type="ECO:0000313" key="11">
    <source>
        <dbReference type="Proteomes" id="UP000247233"/>
    </source>
</evidence>
<keyword evidence="2" id="KW-0479">Metal-binding</keyword>
<dbReference type="GO" id="GO:0003677">
    <property type="term" value="F:DNA binding"/>
    <property type="evidence" value="ECO:0007669"/>
    <property type="project" value="UniProtKB-KW"/>
</dbReference>
<dbReference type="CDD" id="cd00067">
    <property type="entry name" value="GAL4"/>
    <property type="match status" value="1"/>
</dbReference>
<keyword evidence="5" id="KW-0238">DNA-binding</keyword>
<dbReference type="Gene3D" id="4.10.240.10">
    <property type="entry name" value="Zn(2)-C6 fungal-type DNA-binding domain"/>
    <property type="match status" value="1"/>
</dbReference>
<feature type="region of interest" description="Disordered" evidence="8">
    <location>
        <begin position="104"/>
        <end position="125"/>
    </location>
</feature>
<dbReference type="AlphaFoldDB" id="A0A317WNX8"/>
<dbReference type="PROSITE" id="PS50048">
    <property type="entry name" value="ZN2_CY6_FUNGAL_2"/>
    <property type="match status" value="1"/>
</dbReference>
<dbReference type="PROSITE" id="PS00463">
    <property type="entry name" value="ZN2_CY6_FUNGAL_1"/>
    <property type="match status" value="1"/>
</dbReference>
<dbReference type="Pfam" id="PF00172">
    <property type="entry name" value="Zn_clus"/>
    <property type="match status" value="1"/>
</dbReference>
<dbReference type="CDD" id="cd12148">
    <property type="entry name" value="fungal_TF_MHR"/>
    <property type="match status" value="1"/>
</dbReference>
<keyword evidence="11" id="KW-1185">Reference proteome</keyword>
<dbReference type="OrthoDB" id="10249920at2759"/>
<evidence type="ECO:0000256" key="6">
    <source>
        <dbReference type="ARBA" id="ARBA00023163"/>
    </source>
</evidence>
<sequence>MDSTGLSTSSRPVTTSCRPCRASKRRCDRAKPRCSTCQKGEKLCVYDTEAKPRKRKYWDEDYVRSLEHQVQTLLALQENRGHSISSASDPSSIVDCDASGASDAEINIPHVKSPRRSKPADDGNIEDRSSVAMEELSTMMWRTNLGDGVTIVNEEHGKLAIANAERRHPAQPDFQLPLEMVPYCADRGRLHRLARLFLENINGEHQFTPYRSTDFLVDYPNQPRDQVFLHSAMLATGATFEQAPDSLLVGDTFAGLCESLAFTCVRQNPSLSLIRGLCILSWRSLALGRDQFGWIFLSMAAGMAVHLRLHVLALGEFASPSDRMGLQEVQTFWSFFMTDRTSISILGRNCVLPWRRVNVPPIEAFTAGNQGDLMRLSFAWQCKMWHMHDRNMDQIFSHAFEKLSFSSQVQLLISTHEDLNTFIKSCDERLRMNRGITPKPVLLFHMAYQMAILVTMPPFLQLFIRIKNKRLDASSAMSLVLRSISNASSSMVRLVHLYRQHYGFRHANPLLIHHLLSAAIVNLMNTTSKSLALRRHSTRSVRKCLTLLQELRLLWPVRCDKSIAVITALAKRWGVEYALQSQFETPLEGDTCVTQHPERHLPPSTSGLYPTPDLLPPEAFGANETLGYAGQLIPDWDFSADQPLLGVADVDIFSSLQGFENIDDLGWAF</sequence>
<evidence type="ECO:0000313" key="10">
    <source>
        <dbReference type="EMBL" id="PWY86638.1"/>
    </source>
</evidence>
<dbReference type="InterPro" id="IPR051615">
    <property type="entry name" value="Transcr_Regulatory_Elem"/>
</dbReference>
<dbReference type="GO" id="GO:0000981">
    <property type="term" value="F:DNA-binding transcription factor activity, RNA polymerase II-specific"/>
    <property type="evidence" value="ECO:0007669"/>
    <property type="project" value="InterPro"/>
</dbReference>
<dbReference type="Proteomes" id="UP000247233">
    <property type="component" value="Unassembled WGS sequence"/>
</dbReference>
<gene>
    <name evidence="10" type="ORF">BO70DRAFT_394653</name>
</gene>
<reference evidence="10 11" key="1">
    <citation type="submission" date="2016-12" db="EMBL/GenBank/DDBJ databases">
        <title>The genomes of Aspergillus section Nigri reveals drivers in fungal speciation.</title>
        <authorList>
            <consortium name="DOE Joint Genome Institute"/>
            <person name="Vesth T.C."/>
            <person name="Nybo J."/>
            <person name="Theobald S."/>
            <person name="Brandl J."/>
            <person name="Frisvad J.C."/>
            <person name="Nielsen K.F."/>
            <person name="Lyhne E.K."/>
            <person name="Kogle M.E."/>
            <person name="Kuo A."/>
            <person name="Riley R."/>
            <person name="Clum A."/>
            <person name="Nolan M."/>
            <person name="Lipzen A."/>
            <person name="Salamov A."/>
            <person name="Henrissat B."/>
            <person name="Wiebenga A."/>
            <person name="De Vries R.P."/>
            <person name="Grigoriev I.V."/>
            <person name="Mortensen U.H."/>
            <person name="Andersen M.R."/>
            <person name="Baker S.E."/>
        </authorList>
    </citation>
    <scope>NUCLEOTIDE SEQUENCE [LARGE SCALE GENOMIC DNA]</scope>
    <source>
        <strain evidence="10 11">CBS 117.55</strain>
    </source>
</reference>
<dbReference type="InterPro" id="IPR007219">
    <property type="entry name" value="XnlR_reg_dom"/>
</dbReference>
<evidence type="ECO:0000256" key="5">
    <source>
        <dbReference type="ARBA" id="ARBA00023125"/>
    </source>
</evidence>
<dbReference type="GO" id="GO:0009893">
    <property type="term" value="P:positive regulation of metabolic process"/>
    <property type="evidence" value="ECO:0007669"/>
    <property type="project" value="UniProtKB-ARBA"/>
</dbReference>
<comment type="caution">
    <text evidence="10">The sequence shown here is derived from an EMBL/GenBank/DDBJ whole genome shotgun (WGS) entry which is preliminary data.</text>
</comment>
<dbReference type="RefSeq" id="XP_025400870.1">
    <property type="nucleotide sequence ID" value="XM_025546474.1"/>
</dbReference>
<keyword evidence="3" id="KW-0862">Zinc</keyword>
<dbReference type="Pfam" id="PF04082">
    <property type="entry name" value="Fungal_trans"/>
    <property type="match status" value="1"/>
</dbReference>
<keyword evidence="6" id="KW-0804">Transcription</keyword>
<dbReference type="InterPro" id="IPR036864">
    <property type="entry name" value="Zn2-C6_fun-type_DNA-bd_sf"/>
</dbReference>
<dbReference type="GeneID" id="37068711"/>
<dbReference type="PANTHER" id="PTHR31313:SF81">
    <property type="entry name" value="TY1 ENHANCER ACTIVATOR"/>
    <property type="match status" value="1"/>
</dbReference>
<comment type="subcellular location">
    <subcellularLocation>
        <location evidence="1">Nucleus</location>
    </subcellularLocation>
</comment>
<dbReference type="VEuPathDB" id="FungiDB:BO70DRAFT_394653"/>
<accession>A0A317WNX8</accession>
<name>A0A317WNX8_9EURO</name>